<gene>
    <name evidence="1" type="ORF">LOK49_LG08G00456</name>
</gene>
<dbReference type="EMBL" id="CM045766">
    <property type="protein sequence ID" value="KAI8002484.1"/>
    <property type="molecule type" value="Genomic_DNA"/>
</dbReference>
<proteinExistence type="predicted"/>
<name>A0ACC0GPF5_9ERIC</name>
<comment type="caution">
    <text evidence="1">The sequence shown here is derived from an EMBL/GenBank/DDBJ whole genome shotgun (WGS) entry which is preliminary data.</text>
</comment>
<reference evidence="1 2" key="1">
    <citation type="journal article" date="2022" name="Plant J.">
        <title>Chromosome-level genome of Camellia lanceoleosa provides a valuable resource for understanding genome evolution and self-incompatibility.</title>
        <authorList>
            <person name="Gong W."/>
            <person name="Xiao S."/>
            <person name="Wang L."/>
            <person name="Liao Z."/>
            <person name="Chang Y."/>
            <person name="Mo W."/>
            <person name="Hu G."/>
            <person name="Li W."/>
            <person name="Zhao G."/>
            <person name="Zhu H."/>
            <person name="Hu X."/>
            <person name="Ji K."/>
            <person name="Xiang X."/>
            <person name="Song Q."/>
            <person name="Yuan D."/>
            <person name="Jin S."/>
            <person name="Zhang L."/>
        </authorList>
    </citation>
    <scope>NUCLEOTIDE SEQUENCE [LARGE SCALE GENOMIC DNA]</scope>
    <source>
        <strain evidence="1">SQ_2022a</strain>
    </source>
</reference>
<accession>A0ACC0GPF5</accession>
<organism evidence="1 2">
    <name type="scientific">Camellia lanceoleosa</name>
    <dbReference type="NCBI Taxonomy" id="1840588"/>
    <lineage>
        <taxon>Eukaryota</taxon>
        <taxon>Viridiplantae</taxon>
        <taxon>Streptophyta</taxon>
        <taxon>Embryophyta</taxon>
        <taxon>Tracheophyta</taxon>
        <taxon>Spermatophyta</taxon>
        <taxon>Magnoliopsida</taxon>
        <taxon>eudicotyledons</taxon>
        <taxon>Gunneridae</taxon>
        <taxon>Pentapetalae</taxon>
        <taxon>asterids</taxon>
        <taxon>Ericales</taxon>
        <taxon>Theaceae</taxon>
        <taxon>Camellia</taxon>
    </lineage>
</organism>
<sequence>MNFKSLDESLRFQERTSIYEDSIDKPNKPAPQLHLLPTRPFNIGPTSLVSGGCLQPKTKGTVRSSSSGSTSSRLKKGKRKGASREGIKQTVFAGRFFGFARMVGHKGAGSSTGYKRRIRASSSATHSTPNHISESIHTSSSKEILQEAIETLQVGEILGIDYKGQESEVIQKFILMEEQDKVSMAGGTAGVE</sequence>
<dbReference type="Proteomes" id="UP001060215">
    <property type="component" value="Chromosome 9"/>
</dbReference>
<protein>
    <submittedName>
        <fullName evidence="1">Uncharacterized protein</fullName>
    </submittedName>
</protein>
<evidence type="ECO:0000313" key="1">
    <source>
        <dbReference type="EMBL" id="KAI8002484.1"/>
    </source>
</evidence>
<evidence type="ECO:0000313" key="2">
    <source>
        <dbReference type="Proteomes" id="UP001060215"/>
    </source>
</evidence>
<keyword evidence="2" id="KW-1185">Reference proteome</keyword>